<feature type="region of interest" description="Disordered" evidence="2">
    <location>
        <begin position="81"/>
        <end position="175"/>
    </location>
</feature>
<keyword evidence="3" id="KW-0472">Membrane</keyword>
<reference evidence="5 6" key="1">
    <citation type="submission" date="2022-06" db="EMBL/GenBank/DDBJ databases">
        <title>Isolation of gut microbiota from human fecal samples.</title>
        <authorList>
            <person name="Pamer E.G."/>
            <person name="Barat B."/>
            <person name="Waligurski E."/>
            <person name="Medina S."/>
            <person name="Paddock L."/>
            <person name="Mostad J."/>
        </authorList>
    </citation>
    <scope>NUCLEOTIDE SEQUENCE [LARGE SCALE GENOMIC DNA]</scope>
    <source>
        <strain evidence="5 6">SL.3.17</strain>
    </source>
</reference>
<evidence type="ECO:0000313" key="6">
    <source>
        <dbReference type="Proteomes" id="UP001524502"/>
    </source>
</evidence>
<dbReference type="Gene3D" id="2.60.40.1240">
    <property type="match status" value="1"/>
</dbReference>
<sequence length="355" mass="39207">MDKIALQVNGKPLVFTGQSVTYAGYELYYRNMSNIAHRSGDQPAFVFDYNGKRLALPYDPKDKATVMNIFKKVAALDKKRQEAQRAAMAQQQNETQPAFTPQQPSAPETPQTGSYEKSEPETPETSAAAEAAPQESQAAPQNPQTAPQQPPEPAEPAEAAEPEPQQDWEEDDDVPGKKKKYLIIAAVAVVIVIALVLAFSGILGGSDNGSKDKKDAATQTTEEKSKATRVDKINMDNDEGTLKYLKIKTTKDYDGNPAVLVYFNYTNKKEEPSTAQITFYPQVFQGDTECPMGITEEDNKELLNAAKDVQKGNKTKIALIYTLQDKETPITLRVTDQSEKNLAKKISQEQEIPLK</sequence>
<feature type="transmembrane region" description="Helical" evidence="3">
    <location>
        <begin position="181"/>
        <end position="203"/>
    </location>
</feature>
<keyword evidence="6" id="KW-1185">Reference proteome</keyword>
<dbReference type="Pfam" id="PF16729">
    <property type="entry name" value="DUF5067"/>
    <property type="match status" value="1"/>
</dbReference>
<feature type="compositionally biased region" description="Low complexity" evidence="2">
    <location>
        <begin position="123"/>
        <end position="147"/>
    </location>
</feature>
<evidence type="ECO:0000313" key="5">
    <source>
        <dbReference type="EMBL" id="MCQ4637514.1"/>
    </source>
</evidence>
<proteinExistence type="predicted"/>
<keyword evidence="3" id="KW-1133">Transmembrane helix</keyword>
<evidence type="ECO:0000259" key="4">
    <source>
        <dbReference type="Pfam" id="PF16729"/>
    </source>
</evidence>
<evidence type="ECO:0000256" key="2">
    <source>
        <dbReference type="SAM" id="MobiDB-lite"/>
    </source>
</evidence>
<gene>
    <name evidence="5" type="ORF">NE619_12325</name>
</gene>
<evidence type="ECO:0000256" key="3">
    <source>
        <dbReference type="SAM" id="Phobius"/>
    </source>
</evidence>
<dbReference type="Proteomes" id="UP001524502">
    <property type="component" value="Unassembled WGS sequence"/>
</dbReference>
<feature type="compositionally biased region" description="Acidic residues" evidence="2">
    <location>
        <begin position="158"/>
        <end position="173"/>
    </location>
</feature>
<feature type="domain" description="DUF5067" evidence="4">
    <location>
        <begin position="217"/>
        <end position="336"/>
    </location>
</feature>
<feature type="compositionally biased region" description="Polar residues" evidence="2">
    <location>
        <begin position="93"/>
        <end position="115"/>
    </location>
</feature>
<keyword evidence="1" id="KW-0732">Signal</keyword>
<dbReference type="InterPro" id="IPR031989">
    <property type="entry name" value="DUF5067"/>
</dbReference>
<name>A0ABT1RQP1_9FIRM</name>
<organism evidence="5 6">
    <name type="scientific">Anaerovorax odorimutans</name>
    <dbReference type="NCBI Taxonomy" id="109327"/>
    <lineage>
        <taxon>Bacteria</taxon>
        <taxon>Bacillati</taxon>
        <taxon>Bacillota</taxon>
        <taxon>Clostridia</taxon>
        <taxon>Peptostreptococcales</taxon>
        <taxon>Anaerovoracaceae</taxon>
        <taxon>Anaerovorax</taxon>
    </lineage>
</organism>
<dbReference type="RefSeq" id="WP_256132700.1">
    <property type="nucleotide sequence ID" value="NZ_JANFXK010000013.1"/>
</dbReference>
<keyword evidence="3" id="KW-0812">Transmembrane</keyword>
<feature type="compositionally biased region" description="Basic and acidic residues" evidence="2">
    <location>
        <begin position="209"/>
        <end position="229"/>
    </location>
</feature>
<dbReference type="InterPro" id="IPR029050">
    <property type="entry name" value="Immunoprotect_excell_Ig-like"/>
</dbReference>
<evidence type="ECO:0000256" key="1">
    <source>
        <dbReference type="ARBA" id="ARBA00022729"/>
    </source>
</evidence>
<protein>
    <submittedName>
        <fullName evidence="5">DUF5067 domain-containing protein</fullName>
    </submittedName>
</protein>
<dbReference type="EMBL" id="JANFXK010000013">
    <property type="protein sequence ID" value="MCQ4637514.1"/>
    <property type="molecule type" value="Genomic_DNA"/>
</dbReference>
<accession>A0ABT1RQP1</accession>
<feature type="region of interest" description="Disordered" evidence="2">
    <location>
        <begin position="204"/>
        <end position="229"/>
    </location>
</feature>
<comment type="caution">
    <text evidence="5">The sequence shown here is derived from an EMBL/GenBank/DDBJ whole genome shotgun (WGS) entry which is preliminary data.</text>
</comment>